<dbReference type="Gene3D" id="1.10.340.70">
    <property type="match status" value="1"/>
</dbReference>
<evidence type="ECO:0000256" key="3">
    <source>
        <dbReference type="ARBA" id="ARBA00022750"/>
    </source>
</evidence>
<dbReference type="PANTHER" id="PTHR37984">
    <property type="entry name" value="PROTEIN CBG26694"/>
    <property type="match status" value="1"/>
</dbReference>
<dbReference type="GO" id="GO:0006508">
    <property type="term" value="P:proteolysis"/>
    <property type="evidence" value="ECO:0007669"/>
    <property type="project" value="UniProtKB-KW"/>
</dbReference>
<evidence type="ECO:0000259" key="12">
    <source>
        <dbReference type="PROSITE" id="PS50994"/>
    </source>
</evidence>
<evidence type="ECO:0000256" key="5">
    <source>
        <dbReference type="ARBA" id="ARBA00022842"/>
    </source>
</evidence>
<keyword evidence="6" id="KW-0229">DNA integration</keyword>
<gene>
    <name evidence="14" type="primary">LOC111116430</name>
</gene>
<dbReference type="InterPro" id="IPR001584">
    <property type="entry name" value="Integrase_cat-core"/>
</dbReference>
<dbReference type="Gene3D" id="3.30.420.10">
    <property type="entry name" value="Ribonuclease H-like superfamily/Ribonuclease H"/>
    <property type="match status" value="1"/>
</dbReference>
<evidence type="ECO:0000256" key="11">
    <source>
        <dbReference type="SAM" id="MobiDB-lite"/>
    </source>
</evidence>
<evidence type="ECO:0000256" key="6">
    <source>
        <dbReference type="ARBA" id="ARBA00022908"/>
    </source>
</evidence>
<evidence type="ECO:0000313" key="14">
    <source>
        <dbReference type="RefSeq" id="XP_022311131.1"/>
    </source>
</evidence>
<evidence type="ECO:0000256" key="4">
    <source>
        <dbReference type="ARBA" id="ARBA00022801"/>
    </source>
</evidence>
<protein>
    <submittedName>
        <fullName evidence="14">Uncharacterized protein LOC111116430</fullName>
    </submittedName>
</protein>
<proteinExistence type="predicted"/>
<dbReference type="GO" id="GO:0006310">
    <property type="term" value="P:DNA recombination"/>
    <property type="evidence" value="ECO:0007669"/>
    <property type="project" value="UniProtKB-KW"/>
</dbReference>
<accession>A0A8B8C8L6</accession>
<dbReference type="OrthoDB" id="10066679at2759"/>
<keyword evidence="7" id="KW-0695">RNA-directed DNA polymerase</keyword>
<dbReference type="InterPro" id="IPR036397">
    <property type="entry name" value="RNaseH_sf"/>
</dbReference>
<evidence type="ECO:0000256" key="7">
    <source>
        <dbReference type="ARBA" id="ARBA00022918"/>
    </source>
</evidence>
<keyword evidence="9" id="KW-0238">DNA-binding</keyword>
<keyword evidence="13" id="KW-1185">Reference proteome</keyword>
<dbReference type="Pfam" id="PF24626">
    <property type="entry name" value="SH3_Tf2-1"/>
    <property type="match status" value="1"/>
</dbReference>
<dbReference type="GO" id="GO:0046872">
    <property type="term" value="F:metal ion binding"/>
    <property type="evidence" value="ECO:0007669"/>
    <property type="project" value="UniProtKB-KW"/>
</dbReference>
<feature type="region of interest" description="Disordered" evidence="11">
    <location>
        <begin position="683"/>
        <end position="715"/>
    </location>
</feature>
<dbReference type="GO" id="GO:0004190">
    <property type="term" value="F:aspartic-type endopeptidase activity"/>
    <property type="evidence" value="ECO:0007669"/>
    <property type="project" value="UniProtKB-KW"/>
</dbReference>
<feature type="region of interest" description="Disordered" evidence="11">
    <location>
        <begin position="627"/>
        <end position="654"/>
    </location>
</feature>
<keyword evidence="8" id="KW-0548">Nucleotidyltransferase</keyword>
<dbReference type="GO" id="GO:0003887">
    <property type="term" value="F:DNA-directed DNA polymerase activity"/>
    <property type="evidence" value="ECO:0007669"/>
    <property type="project" value="UniProtKB-KW"/>
</dbReference>
<organism evidence="13 14">
    <name type="scientific">Crassostrea virginica</name>
    <name type="common">Eastern oyster</name>
    <dbReference type="NCBI Taxonomy" id="6565"/>
    <lineage>
        <taxon>Eukaryota</taxon>
        <taxon>Metazoa</taxon>
        <taxon>Spiralia</taxon>
        <taxon>Lophotrochozoa</taxon>
        <taxon>Mollusca</taxon>
        <taxon>Bivalvia</taxon>
        <taxon>Autobranchia</taxon>
        <taxon>Pteriomorphia</taxon>
        <taxon>Ostreida</taxon>
        <taxon>Ostreoidea</taxon>
        <taxon>Ostreidae</taxon>
        <taxon>Crassostrea</taxon>
    </lineage>
</organism>
<dbReference type="GeneID" id="111116430"/>
<dbReference type="InterPro" id="IPR056924">
    <property type="entry name" value="SH3_Tf2-1"/>
</dbReference>
<dbReference type="InterPro" id="IPR012337">
    <property type="entry name" value="RNaseH-like_sf"/>
</dbReference>
<sequence length="715" mass="82703">MTERLKELIEYGVSLGYKEDTLREFVKTQQEIEREERRAEREKQKDELEYQRQKEKYDKEFKLQQITHQWQMELLQEKGKMKMGASDEVSVHPKGPKIPAFEDGKDDMDSYLRRFERYVETQKWPKSAWATHLSALLKGKALDVYALLPSEDALDYDKLKLALLKRYDLTEDGFKQRFRSTKPEDGKNAKINSRYGRFSRPLPGSEVDKCFYIGTFEAWCMTNPVYDLIIGNVDKVRSPDDPDPQWSEAHAVETRQQAQNKQKPYPKLQVPDIVKDNIRPDDIRAEQQTDKSLQKLRTWASENQEVVKRSGHLATSRTTARILTEFYWPGLLSDVKRFCRSCDIWQRTVQKDFASRYPEAIPMASIDTERVAEALLEIFSRMGVPEEILSDMGTQFTSGLMREVSRLLSVRQITTTPYHPMTNGMVERFNGTLKQMLKRVCADRPRDWDRYINPVLFAYRELPQESVGFSPFELVFGRCIRGPMTILKELWTEEIADPQVRTTYQYVLDLRERLESTAALARENLEKASRRQAKYFNRTARARTLKVGDKVLVLLPTDSNKLLLQWKGPFSIKKKVNKVDYQVCMKGKLKTFHVNMLKKYIERNADQGGSDRGEDAIVSSAVIDCTSDEQEDNDDIPSAGNTDGPEGVDVNPELSKDDHHKVTLLLNEFSDVLSDIPGYTPLIEHDTKTNSEQPIRSKSHAVPFSMRDVVDDESN</sequence>
<dbReference type="KEGG" id="cvn:111116430"/>
<keyword evidence="1" id="KW-0645">Protease</keyword>
<keyword evidence="4" id="KW-0378">Hydrolase</keyword>
<keyword evidence="5" id="KW-0460">Magnesium</keyword>
<dbReference type="SUPFAM" id="SSF53098">
    <property type="entry name" value="Ribonuclease H-like"/>
    <property type="match status" value="1"/>
</dbReference>
<dbReference type="FunFam" id="3.30.420.10:FF:000032">
    <property type="entry name" value="Retrovirus-related Pol polyprotein from transposon 297-like Protein"/>
    <property type="match status" value="1"/>
</dbReference>
<dbReference type="PANTHER" id="PTHR37984:SF15">
    <property type="entry name" value="INTEGRASE CATALYTIC DOMAIN-CONTAINING PROTEIN"/>
    <property type="match status" value="1"/>
</dbReference>
<dbReference type="GO" id="GO:0015074">
    <property type="term" value="P:DNA integration"/>
    <property type="evidence" value="ECO:0007669"/>
    <property type="project" value="UniProtKB-KW"/>
</dbReference>
<keyword evidence="2" id="KW-0479">Metal-binding</keyword>
<dbReference type="InterPro" id="IPR050951">
    <property type="entry name" value="Retrovirus_Pol_polyprotein"/>
</dbReference>
<evidence type="ECO:0000256" key="10">
    <source>
        <dbReference type="ARBA" id="ARBA00023172"/>
    </source>
</evidence>
<feature type="domain" description="Integrase catalytic" evidence="12">
    <location>
        <begin position="317"/>
        <end position="479"/>
    </location>
</feature>
<keyword evidence="10" id="KW-0233">DNA recombination</keyword>
<reference evidence="14" key="1">
    <citation type="submission" date="2025-08" db="UniProtKB">
        <authorList>
            <consortium name="RefSeq"/>
        </authorList>
    </citation>
    <scope>IDENTIFICATION</scope>
    <source>
        <tissue evidence="14">Whole sample</tissue>
    </source>
</reference>
<dbReference type="GO" id="GO:0003677">
    <property type="term" value="F:DNA binding"/>
    <property type="evidence" value="ECO:0007669"/>
    <property type="project" value="UniProtKB-KW"/>
</dbReference>
<dbReference type="RefSeq" id="XP_022311131.1">
    <property type="nucleotide sequence ID" value="XM_022455423.1"/>
</dbReference>
<evidence type="ECO:0000256" key="2">
    <source>
        <dbReference type="ARBA" id="ARBA00022723"/>
    </source>
</evidence>
<evidence type="ECO:0000256" key="1">
    <source>
        <dbReference type="ARBA" id="ARBA00022670"/>
    </source>
</evidence>
<evidence type="ECO:0000256" key="9">
    <source>
        <dbReference type="ARBA" id="ARBA00023125"/>
    </source>
</evidence>
<dbReference type="PROSITE" id="PS50994">
    <property type="entry name" value="INTEGRASE"/>
    <property type="match status" value="1"/>
</dbReference>
<dbReference type="Proteomes" id="UP000694844">
    <property type="component" value="Chromosome 10"/>
</dbReference>
<evidence type="ECO:0000313" key="13">
    <source>
        <dbReference type="Proteomes" id="UP000694844"/>
    </source>
</evidence>
<keyword evidence="3" id="KW-0064">Aspartyl protease</keyword>
<dbReference type="InterPro" id="IPR041588">
    <property type="entry name" value="Integrase_H2C2"/>
</dbReference>
<evidence type="ECO:0000256" key="8">
    <source>
        <dbReference type="ARBA" id="ARBA00022932"/>
    </source>
</evidence>
<keyword evidence="8" id="KW-0808">Transferase</keyword>
<dbReference type="AlphaFoldDB" id="A0A8B8C8L6"/>
<dbReference type="Pfam" id="PF17921">
    <property type="entry name" value="Integrase_H2C2"/>
    <property type="match status" value="1"/>
</dbReference>
<keyword evidence="8" id="KW-0239">DNA-directed DNA polymerase</keyword>
<feature type="region of interest" description="Disordered" evidence="11">
    <location>
        <begin position="30"/>
        <end position="50"/>
    </location>
</feature>
<name>A0A8B8C8L6_CRAVI</name>
<dbReference type="GO" id="GO:0003964">
    <property type="term" value="F:RNA-directed DNA polymerase activity"/>
    <property type="evidence" value="ECO:0007669"/>
    <property type="project" value="UniProtKB-KW"/>
</dbReference>